<dbReference type="SMART" id="SM00332">
    <property type="entry name" value="PP2Cc"/>
    <property type="match status" value="1"/>
</dbReference>
<gene>
    <name evidence="2" type="primary">PP2C</name>
</gene>
<feature type="domain" description="PPM-type phosphatase" evidence="1">
    <location>
        <begin position="34"/>
        <end position="327"/>
    </location>
</feature>
<sequence>MGGKVSIPSPVLPEGLGCVIYDQNGVYGNRDQIIAGSVHSQKGGKGVNQDAAILCQGFGSEDGVFCGVFDGHGKFGHVVSKIVRQRLPVLLLDEKIAVAPADTESDDDSTQGGLSSSEKKFFDWEEACVKTFEEMDKELKHTKKADFSFSGTTAVVVLKQAQDFFIANLGDSRAVLGTKTENGVTPLQLTTDLKPGTPDEADRIRKSNGRVFALREEPGVERAWLPRIQCPGIAMSRCFGDFVMKKHGLISTPVVTHHSITSDDLFIVLATDGVWDVLSNEEVISIVTKVEKEEMAAQALVDAALVAWKTKLPYGKPDDCTALCLFLQNKDQTQSTTPQSSLSR</sequence>
<accession>O82470</accession>
<dbReference type="PROSITE" id="PS51746">
    <property type="entry name" value="PPM_2"/>
    <property type="match status" value="1"/>
</dbReference>
<dbReference type="AlphaFoldDB" id="O82470"/>
<reference evidence="2" key="1">
    <citation type="journal article" date="1999" name="Mol. Gen. Genet.">
        <title>Tissue- and environmental response-specific expression of 10 PP2C transcripts in Mesembryanthemum crystallinum.</title>
        <authorList>
            <person name="Miyazaki S."/>
            <person name="Koga R."/>
            <person name="Bohnert H.J."/>
            <person name="Fukuhara T."/>
        </authorList>
    </citation>
    <scope>NUCLEOTIDE SEQUENCE</scope>
    <source>
        <tissue evidence="2">Leaf</tissue>
    </source>
</reference>
<organism evidence="2">
    <name type="scientific">Mesembryanthemum crystallinum</name>
    <name type="common">Common ice plant</name>
    <name type="synonym">Cryophytum crystallinum</name>
    <dbReference type="NCBI Taxonomy" id="3544"/>
    <lineage>
        <taxon>Eukaryota</taxon>
        <taxon>Viridiplantae</taxon>
        <taxon>Streptophyta</taxon>
        <taxon>Embryophyta</taxon>
        <taxon>Tracheophyta</taxon>
        <taxon>Spermatophyta</taxon>
        <taxon>Magnoliopsida</taxon>
        <taxon>eudicotyledons</taxon>
        <taxon>Gunneridae</taxon>
        <taxon>Pentapetalae</taxon>
        <taxon>Caryophyllales</taxon>
        <taxon>Aizoaceae</taxon>
        <taxon>Mesembryanthemum</taxon>
        <taxon>Mesembryanthemum subgen. Cryophytum</taxon>
    </lineage>
</organism>
<dbReference type="InterPro" id="IPR001932">
    <property type="entry name" value="PPM-type_phosphatase-like_dom"/>
</dbReference>
<dbReference type="SUPFAM" id="SSF81606">
    <property type="entry name" value="PP2C-like"/>
    <property type="match status" value="1"/>
</dbReference>
<proteinExistence type="evidence at transcript level"/>
<dbReference type="PANTHER" id="PTHR47992">
    <property type="entry name" value="PROTEIN PHOSPHATASE"/>
    <property type="match status" value="1"/>
</dbReference>
<dbReference type="Pfam" id="PF00481">
    <property type="entry name" value="PP2C"/>
    <property type="match status" value="1"/>
</dbReference>
<dbReference type="CDD" id="cd00143">
    <property type="entry name" value="PP2Cc"/>
    <property type="match status" value="1"/>
</dbReference>
<dbReference type="Gene3D" id="3.60.40.10">
    <property type="entry name" value="PPM-type phosphatase domain"/>
    <property type="match status" value="1"/>
</dbReference>
<protein>
    <submittedName>
        <fullName evidence="2">Protein phosphatase-2C</fullName>
    </submittedName>
</protein>
<evidence type="ECO:0000313" key="2">
    <source>
        <dbReference type="EMBL" id="AAC36699.1"/>
    </source>
</evidence>
<name>O82470_MESCR</name>
<dbReference type="InterPro" id="IPR015655">
    <property type="entry name" value="PP2C"/>
</dbReference>
<dbReference type="EMBL" id="AF075581">
    <property type="protein sequence ID" value="AAC36699.1"/>
    <property type="molecule type" value="mRNA"/>
</dbReference>
<evidence type="ECO:0000259" key="1">
    <source>
        <dbReference type="PROSITE" id="PS51746"/>
    </source>
</evidence>
<dbReference type="GO" id="GO:0004722">
    <property type="term" value="F:protein serine/threonine phosphatase activity"/>
    <property type="evidence" value="ECO:0007669"/>
    <property type="project" value="InterPro"/>
</dbReference>
<dbReference type="InterPro" id="IPR036457">
    <property type="entry name" value="PPM-type-like_dom_sf"/>
</dbReference>